<evidence type="ECO:0000313" key="1">
    <source>
        <dbReference type="WBParaSite" id="SCUD_0001301101-mRNA-1"/>
    </source>
</evidence>
<dbReference type="WBParaSite" id="SCUD_0001301101-mRNA-1">
    <property type="protein sequence ID" value="SCUD_0001301101-mRNA-1"/>
    <property type="gene ID" value="SCUD_0001301101"/>
</dbReference>
<sequence>MFVHKRSHSSLLIGTTDGEIFVLDSLYICAEDNVLEVETVVFTDVDVGEVVIDDVVRATVDMLLTCCCCCWLESVEINLEEPINF</sequence>
<protein>
    <submittedName>
        <fullName evidence="1">CNH domain-containing protein</fullName>
    </submittedName>
</protein>
<accession>A0A183KDB6</accession>
<dbReference type="AlphaFoldDB" id="A0A183KDB6"/>
<proteinExistence type="predicted"/>
<name>A0A183KDB6_9TREM</name>
<reference evidence="1" key="1">
    <citation type="submission" date="2016-06" db="UniProtKB">
        <authorList>
            <consortium name="WormBaseParasite"/>
        </authorList>
    </citation>
    <scope>IDENTIFICATION</scope>
</reference>
<organism evidence="1">
    <name type="scientific">Schistosoma curassoni</name>
    <dbReference type="NCBI Taxonomy" id="6186"/>
    <lineage>
        <taxon>Eukaryota</taxon>
        <taxon>Metazoa</taxon>
        <taxon>Spiralia</taxon>
        <taxon>Lophotrochozoa</taxon>
        <taxon>Platyhelminthes</taxon>
        <taxon>Trematoda</taxon>
        <taxon>Digenea</taxon>
        <taxon>Strigeidida</taxon>
        <taxon>Schistosomatoidea</taxon>
        <taxon>Schistosomatidae</taxon>
        <taxon>Schistosoma</taxon>
    </lineage>
</organism>